<keyword evidence="3 10" id="KW-0812">Transmembrane</keyword>
<feature type="transmembrane region" description="Helical" evidence="10">
    <location>
        <begin position="152"/>
        <end position="172"/>
    </location>
</feature>
<dbReference type="Proteomes" id="UP000800035">
    <property type="component" value="Unassembled WGS sequence"/>
</dbReference>
<dbReference type="GO" id="GO:0046514">
    <property type="term" value="P:ceramide catabolic process"/>
    <property type="evidence" value="ECO:0007669"/>
    <property type="project" value="TreeGrafter"/>
</dbReference>
<sequence length="303" mass="34434">MVDIKWEYMKSPGKGYWGVPSSNANFCEEDYIITPYIAEFINTLTNLTYVIYGAHGLCRVQPRKDGGLFSTLAFPYWGLISLGVLSAWFHATLNYHSQMGDDLSMFVAVGTLLHQLLTFSATPARRMIITLALLGTVIPVSVYHCWTDEITVHRITFAVMVFLCGRQIRVLIRERVRNKEARRRLRWMASSGMTSGLFGYFVWNIDYHFCSSVTRFRHALGLPWGFFFELHGWWHILTGIGAYTGMALVEYLVTIEEGKTDRIEEGFVWPVRAVLRDIEGTEGRERGNGNGSGNGHVEGKKGR</sequence>
<evidence type="ECO:0000256" key="9">
    <source>
        <dbReference type="SAM" id="MobiDB-lite"/>
    </source>
</evidence>
<keyword evidence="8" id="KW-0862">Zinc</keyword>
<evidence type="ECO:0000256" key="10">
    <source>
        <dbReference type="SAM" id="Phobius"/>
    </source>
</evidence>
<name>A0A6A5TKA8_9PLEO</name>
<gene>
    <name evidence="11" type="ORF">CC80DRAFT_494612</name>
</gene>
<feature type="transmembrane region" description="Helical" evidence="10">
    <location>
        <begin position="232"/>
        <end position="253"/>
    </location>
</feature>
<evidence type="ECO:0000256" key="1">
    <source>
        <dbReference type="ARBA" id="ARBA00004141"/>
    </source>
</evidence>
<feature type="transmembrane region" description="Helical" evidence="10">
    <location>
        <begin position="128"/>
        <end position="146"/>
    </location>
</feature>
<dbReference type="GO" id="GO:0046513">
    <property type="term" value="P:ceramide biosynthetic process"/>
    <property type="evidence" value="ECO:0007669"/>
    <property type="project" value="TreeGrafter"/>
</dbReference>
<dbReference type="InterPro" id="IPR008901">
    <property type="entry name" value="ACER"/>
</dbReference>
<evidence type="ECO:0000313" key="11">
    <source>
        <dbReference type="EMBL" id="KAF1953323.1"/>
    </source>
</evidence>
<dbReference type="GO" id="GO:0016811">
    <property type="term" value="F:hydrolase activity, acting on carbon-nitrogen (but not peptide) bonds, in linear amides"/>
    <property type="evidence" value="ECO:0007669"/>
    <property type="project" value="InterPro"/>
</dbReference>
<comment type="cofactor">
    <cofactor evidence="8">
        <name>Zn(2+)</name>
        <dbReference type="ChEBI" id="CHEBI:29105"/>
    </cofactor>
</comment>
<dbReference type="GO" id="GO:0005789">
    <property type="term" value="C:endoplasmic reticulum membrane"/>
    <property type="evidence" value="ECO:0007669"/>
    <property type="project" value="TreeGrafter"/>
</dbReference>
<evidence type="ECO:0000256" key="8">
    <source>
        <dbReference type="PIRSR" id="PIRSR608901-2"/>
    </source>
</evidence>
<evidence type="ECO:0000256" key="7">
    <source>
        <dbReference type="PIRSR" id="PIRSR608901-1"/>
    </source>
</evidence>
<feature type="binding site" evidence="7">
    <location>
        <position position="39"/>
    </location>
    <ligand>
        <name>Ca(2+)</name>
        <dbReference type="ChEBI" id="CHEBI:29108"/>
    </ligand>
</feature>
<dbReference type="PANTHER" id="PTHR46187:SF1">
    <property type="entry name" value="ALKALINE PHYTOCERAMIDASE"/>
    <property type="match status" value="1"/>
</dbReference>
<feature type="region of interest" description="Disordered" evidence="9">
    <location>
        <begin position="280"/>
        <end position="303"/>
    </location>
</feature>
<dbReference type="Pfam" id="PF05875">
    <property type="entry name" value="Ceramidase"/>
    <property type="match status" value="1"/>
</dbReference>
<feature type="binding site" evidence="8">
    <location>
        <position position="231"/>
    </location>
    <ligand>
        <name>Zn(2+)</name>
        <dbReference type="ChEBI" id="CHEBI:29105"/>
        <note>catalytic</note>
    </ligand>
</feature>
<evidence type="ECO:0000256" key="3">
    <source>
        <dbReference type="ARBA" id="ARBA00022692"/>
    </source>
</evidence>
<protein>
    <submittedName>
        <fullName evidence="11">Alkaline phytoceramidase</fullName>
    </submittedName>
</protein>
<feature type="transmembrane region" description="Helical" evidence="10">
    <location>
        <begin position="184"/>
        <end position="203"/>
    </location>
</feature>
<dbReference type="GO" id="GO:0046872">
    <property type="term" value="F:metal ion binding"/>
    <property type="evidence" value="ECO:0007669"/>
    <property type="project" value="UniProtKB-KW"/>
</dbReference>
<comment type="similarity">
    <text evidence="2">Belongs to the alkaline ceramidase family.</text>
</comment>
<evidence type="ECO:0000313" key="12">
    <source>
        <dbReference type="Proteomes" id="UP000800035"/>
    </source>
</evidence>
<dbReference type="OrthoDB" id="187171at2759"/>
<evidence type="ECO:0000256" key="6">
    <source>
        <dbReference type="ARBA" id="ARBA00023136"/>
    </source>
</evidence>
<feature type="binding site" evidence="8">
    <location>
        <position position="235"/>
    </location>
    <ligand>
        <name>Zn(2+)</name>
        <dbReference type="ChEBI" id="CHEBI:29105"/>
        <note>catalytic</note>
    </ligand>
</feature>
<keyword evidence="12" id="KW-1185">Reference proteome</keyword>
<keyword evidence="7" id="KW-0106">Calcium</keyword>
<evidence type="ECO:0000256" key="5">
    <source>
        <dbReference type="ARBA" id="ARBA00022989"/>
    </source>
</evidence>
<feature type="binding site" evidence="7">
    <location>
        <position position="28"/>
    </location>
    <ligand>
        <name>Ca(2+)</name>
        <dbReference type="ChEBI" id="CHEBI:29108"/>
    </ligand>
</feature>
<keyword evidence="4" id="KW-0378">Hydrolase</keyword>
<dbReference type="AlphaFoldDB" id="A0A6A5TKA8"/>
<dbReference type="EMBL" id="ML977004">
    <property type="protein sequence ID" value="KAF1953323.1"/>
    <property type="molecule type" value="Genomic_DNA"/>
</dbReference>
<reference evidence="11" key="1">
    <citation type="journal article" date="2020" name="Stud. Mycol.">
        <title>101 Dothideomycetes genomes: a test case for predicting lifestyles and emergence of pathogens.</title>
        <authorList>
            <person name="Haridas S."/>
            <person name="Albert R."/>
            <person name="Binder M."/>
            <person name="Bloem J."/>
            <person name="Labutti K."/>
            <person name="Salamov A."/>
            <person name="Andreopoulos B."/>
            <person name="Baker S."/>
            <person name="Barry K."/>
            <person name="Bills G."/>
            <person name="Bluhm B."/>
            <person name="Cannon C."/>
            <person name="Castanera R."/>
            <person name="Culley D."/>
            <person name="Daum C."/>
            <person name="Ezra D."/>
            <person name="Gonzalez J."/>
            <person name="Henrissat B."/>
            <person name="Kuo A."/>
            <person name="Liang C."/>
            <person name="Lipzen A."/>
            <person name="Lutzoni F."/>
            <person name="Magnuson J."/>
            <person name="Mondo S."/>
            <person name="Nolan M."/>
            <person name="Ohm R."/>
            <person name="Pangilinan J."/>
            <person name="Park H.-J."/>
            <person name="Ramirez L."/>
            <person name="Alfaro M."/>
            <person name="Sun H."/>
            <person name="Tritt A."/>
            <person name="Yoshinaga Y."/>
            <person name="Zwiers L.-H."/>
            <person name="Turgeon B."/>
            <person name="Goodwin S."/>
            <person name="Spatafora J."/>
            <person name="Crous P."/>
            <person name="Grigoriev I."/>
        </authorList>
    </citation>
    <scope>NUCLEOTIDE SEQUENCE</scope>
    <source>
        <strain evidence="11">CBS 675.92</strain>
    </source>
</reference>
<feature type="transmembrane region" description="Helical" evidence="10">
    <location>
        <begin position="68"/>
        <end position="91"/>
    </location>
</feature>
<feature type="transmembrane region" description="Helical" evidence="10">
    <location>
        <begin position="103"/>
        <end position="121"/>
    </location>
</feature>
<accession>A0A6A5TKA8</accession>
<dbReference type="PANTHER" id="PTHR46187">
    <property type="entry name" value="ALKALINE CERAMIDASE 3"/>
    <property type="match status" value="1"/>
</dbReference>
<comment type="subcellular location">
    <subcellularLocation>
        <location evidence="1">Membrane</location>
        <topology evidence="1">Multi-pass membrane protein</topology>
    </subcellularLocation>
</comment>
<organism evidence="11 12">
    <name type="scientific">Byssothecium circinans</name>
    <dbReference type="NCBI Taxonomy" id="147558"/>
    <lineage>
        <taxon>Eukaryota</taxon>
        <taxon>Fungi</taxon>
        <taxon>Dikarya</taxon>
        <taxon>Ascomycota</taxon>
        <taxon>Pezizomycotina</taxon>
        <taxon>Dothideomycetes</taxon>
        <taxon>Pleosporomycetidae</taxon>
        <taxon>Pleosporales</taxon>
        <taxon>Massarineae</taxon>
        <taxon>Massarinaceae</taxon>
        <taxon>Byssothecium</taxon>
    </lineage>
</organism>
<keyword evidence="5 10" id="KW-1133">Transmembrane helix</keyword>
<evidence type="ECO:0000256" key="4">
    <source>
        <dbReference type="ARBA" id="ARBA00022801"/>
    </source>
</evidence>
<proteinExistence type="inferred from homology"/>
<evidence type="ECO:0000256" key="2">
    <source>
        <dbReference type="ARBA" id="ARBA00009780"/>
    </source>
</evidence>
<keyword evidence="6 10" id="KW-0472">Membrane</keyword>
<feature type="binding site" evidence="8">
    <location>
        <position position="90"/>
    </location>
    <ligand>
        <name>Zn(2+)</name>
        <dbReference type="ChEBI" id="CHEBI:29105"/>
        <note>catalytic</note>
    </ligand>
</feature>
<keyword evidence="7" id="KW-0479">Metal-binding</keyword>